<dbReference type="EMBL" id="WOFH01000021">
    <property type="protein sequence ID" value="MUN42468.1"/>
    <property type="molecule type" value="Genomic_DNA"/>
</dbReference>
<keyword evidence="1" id="KW-0874">Quinone</keyword>
<keyword evidence="1" id="KW-0520">NAD</keyword>
<reference evidence="3 4" key="1">
    <citation type="submission" date="2019-11" db="EMBL/GenBank/DDBJ databases">
        <authorList>
            <person name="Cao P."/>
        </authorList>
    </citation>
    <scope>NUCLEOTIDE SEQUENCE [LARGE SCALE GENOMIC DNA]</scope>
    <source>
        <strain evidence="3 4">NEAU-AAG5</strain>
    </source>
</reference>
<sequence>MTGHALAGHVASGQVLAGHVADKQSGEPFFFWLLAVVSVCAALGMIFMRKAVHSALLLATVMLSLAALYAIQDAPFLAFVQVIVYTGAVLMLFLFVLMLVGVSSTDSLVETIRGQRFWAAIGAIGFVALLAVGLGNAALGDSAGLKTANGDGNVVGLARLLFKDYVFAFEATSALLITAALGAMVLAHRERTEPKPTQRDLSKGRFLSGDHPGPLPGPGTYARHNAVDMPALLPDGTPSELSVNPIIAARTDTVERHVDLHGETEEEALGQDVAAVRAVTRESRDAGAESRVVKAGSPVAGAPSEGGAGGGSAGNEREGEAGQ</sequence>
<dbReference type="GO" id="GO:0005886">
    <property type="term" value="C:plasma membrane"/>
    <property type="evidence" value="ECO:0007669"/>
    <property type="project" value="UniProtKB-SubCell"/>
</dbReference>
<name>A0A7K1LDH5_9ACTN</name>
<feature type="transmembrane region" description="Helical" evidence="1">
    <location>
        <begin position="117"/>
        <end position="139"/>
    </location>
</feature>
<keyword evidence="4" id="KW-1185">Reference proteome</keyword>
<comment type="similarity">
    <text evidence="1">Belongs to the complex I subunit 6 family.</text>
</comment>
<dbReference type="GO" id="GO:0016491">
    <property type="term" value="F:oxidoreductase activity"/>
    <property type="evidence" value="ECO:0007669"/>
    <property type="project" value="UniProtKB-KW"/>
</dbReference>
<dbReference type="InterPro" id="IPR042106">
    <property type="entry name" value="Nuo/plastoQ_OxRdtase_6_NuoJ"/>
</dbReference>
<feature type="region of interest" description="Disordered" evidence="2">
    <location>
        <begin position="191"/>
        <end position="214"/>
    </location>
</feature>
<dbReference type="GO" id="GO:0048038">
    <property type="term" value="F:quinone binding"/>
    <property type="evidence" value="ECO:0007669"/>
    <property type="project" value="UniProtKB-UniRule"/>
</dbReference>
<dbReference type="NCBIfam" id="NF005165">
    <property type="entry name" value="PRK06638.1-5"/>
    <property type="match status" value="1"/>
</dbReference>
<dbReference type="EC" id="7.1.1.-" evidence="1"/>
<keyword evidence="1" id="KW-1133">Transmembrane helix</keyword>
<organism evidence="3 4">
    <name type="scientific">Actinomadura litoris</name>
    <dbReference type="NCBI Taxonomy" id="2678616"/>
    <lineage>
        <taxon>Bacteria</taxon>
        <taxon>Bacillati</taxon>
        <taxon>Actinomycetota</taxon>
        <taxon>Actinomycetes</taxon>
        <taxon>Streptosporangiales</taxon>
        <taxon>Thermomonosporaceae</taxon>
        <taxon>Actinomadura</taxon>
    </lineage>
</organism>
<keyword evidence="1" id="KW-1003">Cell membrane</keyword>
<keyword evidence="3" id="KW-0560">Oxidoreductase</keyword>
<feature type="compositionally biased region" description="Basic and acidic residues" evidence="2">
    <location>
        <begin position="282"/>
        <end position="292"/>
    </location>
</feature>
<dbReference type="PANTHER" id="PTHR33269:SF19">
    <property type="entry name" value="NADH-QUINONE OXIDOREDUCTASE SUBUNIT J"/>
    <property type="match status" value="1"/>
</dbReference>
<evidence type="ECO:0000313" key="3">
    <source>
        <dbReference type="EMBL" id="MUN42468.1"/>
    </source>
</evidence>
<dbReference type="Gene3D" id="1.20.120.1200">
    <property type="entry name" value="NADH-ubiquinone/plastoquinone oxidoreductase chain 6, subunit NuoJ"/>
    <property type="match status" value="1"/>
</dbReference>
<evidence type="ECO:0000256" key="2">
    <source>
        <dbReference type="SAM" id="MobiDB-lite"/>
    </source>
</evidence>
<dbReference type="PANTHER" id="PTHR33269">
    <property type="entry name" value="NADH-UBIQUINONE OXIDOREDUCTASE CHAIN 6"/>
    <property type="match status" value="1"/>
</dbReference>
<dbReference type="InterPro" id="IPR001457">
    <property type="entry name" value="NADH_UbQ/plastoQ_OxRdtase_su6"/>
</dbReference>
<dbReference type="AlphaFoldDB" id="A0A7K1LDH5"/>
<feature type="transmembrane region" description="Helical" evidence="1">
    <location>
        <begin position="165"/>
        <end position="187"/>
    </location>
</feature>
<comment type="catalytic activity">
    <reaction evidence="1">
        <text>a quinone + NADH + 5 H(+)(in) = a quinol + NAD(+) + 4 H(+)(out)</text>
        <dbReference type="Rhea" id="RHEA:57888"/>
        <dbReference type="ChEBI" id="CHEBI:15378"/>
        <dbReference type="ChEBI" id="CHEBI:24646"/>
        <dbReference type="ChEBI" id="CHEBI:57540"/>
        <dbReference type="ChEBI" id="CHEBI:57945"/>
        <dbReference type="ChEBI" id="CHEBI:132124"/>
    </reaction>
</comment>
<feature type="compositionally biased region" description="Gly residues" evidence="2">
    <location>
        <begin position="304"/>
        <end position="313"/>
    </location>
</feature>
<dbReference type="Pfam" id="PF00499">
    <property type="entry name" value="Oxidored_q3"/>
    <property type="match status" value="1"/>
</dbReference>
<dbReference type="GO" id="GO:0008137">
    <property type="term" value="F:NADH dehydrogenase (ubiquinone) activity"/>
    <property type="evidence" value="ECO:0007669"/>
    <property type="project" value="UniProtKB-UniRule"/>
</dbReference>
<gene>
    <name evidence="3" type="ORF">GNZ18_38645</name>
</gene>
<dbReference type="Proteomes" id="UP000432015">
    <property type="component" value="Unassembled WGS sequence"/>
</dbReference>
<feature type="transmembrane region" description="Helical" evidence="1">
    <location>
        <begin position="55"/>
        <end position="72"/>
    </location>
</feature>
<protein>
    <recommendedName>
        <fullName evidence="1">NADH-quinone oxidoreductase subunit J</fullName>
        <ecNumber evidence="1">7.1.1.-</ecNumber>
    </recommendedName>
</protein>
<keyword evidence="1" id="KW-0812">Transmembrane</keyword>
<evidence type="ECO:0000313" key="4">
    <source>
        <dbReference type="Proteomes" id="UP000432015"/>
    </source>
</evidence>
<accession>A0A7K1LDH5</accession>
<feature type="region of interest" description="Disordered" evidence="2">
    <location>
        <begin position="282"/>
        <end position="323"/>
    </location>
</feature>
<proteinExistence type="inferred from homology"/>
<evidence type="ECO:0000256" key="1">
    <source>
        <dbReference type="RuleBase" id="RU004429"/>
    </source>
</evidence>
<feature type="compositionally biased region" description="Basic and acidic residues" evidence="2">
    <location>
        <begin position="191"/>
        <end position="203"/>
    </location>
</feature>
<feature type="transmembrane region" description="Helical" evidence="1">
    <location>
        <begin position="78"/>
        <end position="105"/>
    </location>
</feature>
<comment type="function">
    <text evidence="1">NDH-1 shuttles electrons from NADH, via FMN and iron-sulfur (Fe-S) centers, to quinones in the respiratory chain. Couples the redox reaction to proton translocation (for every two electrons transferred, four hydrogen ions are translocated across the cytoplasmic membrane), and thus conserves the redox energy in a proton gradient.</text>
</comment>
<feature type="transmembrane region" description="Helical" evidence="1">
    <location>
        <begin position="29"/>
        <end position="48"/>
    </location>
</feature>
<comment type="caution">
    <text evidence="3">The sequence shown here is derived from an EMBL/GenBank/DDBJ whole genome shotgun (WGS) entry which is preliminary data.</text>
</comment>
<comment type="subcellular location">
    <subcellularLocation>
        <location evidence="1">Cell membrane</location>
        <topology evidence="1">Multi-pass membrane protein</topology>
    </subcellularLocation>
</comment>
<keyword evidence="1" id="KW-0472">Membrane</keyword>